<feature type="signal peptide" evidence="5">
    <location>
        <begin position="1"/>
        <end position="22"/>
    </location>
</feature>
<dbReference type="Pfam" id="PF13442">
    <property type="entry name" value="Cytochrome_CBB3"/>
    <property type="match status" value="1"/>
</dbReference>
<dbReference type="InterPro" id="IPR051459">
    <property type="entry name" value="Cytochrome_c-type_DH"/>
</dbReference>
<dbReference type="InterPro" id="IPR009056">
    <property type="entry name" value="Cyt_c-like_dom"/>
</dbReference>
<keyword evidence="3 4" id="KW-0408">Iron</keyword>
<dbReference type="PANTHER" id="PTHR35008:SF8">
    <property type="entry name" value="ALCOHOL DEHYDROGENASE CYTOCHROME C SUBUNIT"/>
    <property type="match status" value="1"/>
</dbReference>
<evidence type="ECO:0000313" key="8">
    <source>
        <dbReference type="Proteomes" id="UP000063953"/>
    </source>
</evidence>
<evidence type="ECO:0000256" key="5">
    <source>
        <dbReference type="SAM" id="SignalP"/>
    </source>
</evidence>
<dbReference type="PANTHER" id="PTHR35008">
    <property type="entry name" value="BLL4482 PROTEIN-RELATED"/>
    <property type="match status" value="1"/>
</dbReference>
<dbReference type="RefSeq" id="WP_053100347.1">
    <property type="nucleotide sequence ID" value="NZ_CP012365.1"/>
</dbReference>
<keyword evidence="2 4" id="KW-0479">Metal-binding</keyword>
<accession>A0A0K1XDA6</accession>
<dbReference type="GO" id="GO:0046872">
    <property type="term" value="F:metal ion binding"/>
    <property type="evidence" value="ECO:0007669"/>
    <property type="project" value="UniProtKB-KW"/>
</dbReference>
<feature type="domain" description="Cytochrome c" evidence="6">
    <location>
        <begin position="61"/>
        <end position="158"/>
    </location>
</feature>
<evidence type="ECO:0000256" key="1">
    <source>
        <dbReference type="ARBA" id="ARBA00022617"/>
    </source>
</evidence>
<evidence type="ECO:0000256" key="4">
    <source>
        <dbReference type="PROSITE-ProRule" id="PRU00433"/>
    </source>
</evidence>
<keyword evidence="1 4" id="KW-0349">Heme</keyword>
<dbReference type="GO" id="GO:0020037">
    <property type="term" value="F:heme binding"/>
    <property type="evidence" value="ECO:0007669"/>
    <property type="project" value="InterPro"/>
</dbReference>
<dbReference type="GO" id="GO:0009055">
    <property type="term" value="F:electron transfer activity"/>
    <property type="evidence" value="ECO:0007669"/>
    <property type="project" value="InterPro"/>
</dbReference>
<dbReference type="Proteomes" id="UP000063953">
    <property type="component" value="Chromosome"/>
</dbReference>
<dbReference type="STRING" id="1697053.AKN87_06270"/>
<dbReference type="SUPFAM" id="SSF46626">
    <property type="entry name" value="Cytochrome c"/>
    <property type="match status" value="2"/>
</dbReference>
<feature type="domain" description="Cytochrome c" evidence="6">
    <location>
        <begin position="182"/>
        <end position="276"/>
    </location>
</feature>
<dbReference type="Pfam" id="PF21342">
    <property type="entry name" value="SoxA-TsdA_cyt-c"/>
    <property type="match status" value="1"/>
</dbReference>
<feature type="chain" id="PRO_5005472157" evidence="5">
    <location>
        <begin position="23"/>
        <end position="298"/>
    </location>
</feature>
<name>A0A0K1XDA6_9GAMM</name>
<keyword evidence="8" id="KW-1185">Reference proteome</keyword>
<dbReference type="InterPro" id="IPR036909">
    <property type="entry name" value="Cyt_c-like_dom_sf"/>
</dbReference>
<protein>
    <submittedName>
        <fullName evidence="7">Cytochrome C</fullName>
    </submittedName>
</protein>
<sequence length="298" mass="32412">MSKWIAASAALALILGAPLAVAEVGSSKLPISLSAVDKDGKPLPTYIVPKDADILRHDNAEQIMLGKRLLNETKRLLPENVGANMNCNSCHVAQGKMHFGAPYLNTVNSFPQFNPRAERVMTLEERVNGCFMRSMNGKPLAIDSKEMQAIVAYMQWLAQDVPHGGKAVELVNSGPIDMSLTPDPVRGQAIYAKQCATCHGVNGEGMMDGAGNVMFPPLWGEESFNIGAGLARLYKAAQFVKYNMPMGVSKTKPWGQGNVLSDQDAVDVAGYFTQMQRPDFPAKVNDWLSGKKPKDARY</sequence>
<keyword evidence="5" id="KW-0732">Signal</keyword>
<organism evidence="7 8">
    <name type="scientific">Thiopseudomonas alkaliphila</name>
    <dbReference type="NCBI Taxonomy" id="1697053"/>
    <lineage>
        <taxon>Bacteria</taxon>
        <taxon>Pseudomonadati</taxon>
        <taxon>Pseudomonadota</taxon>
        <taxon>Gammaproteobacteria</taxon>
        <taxon>Pseudomonadales</taxon>
        <taxon>Pseudomonadaceae</taxon>
        <taxon>Thiopseudomonas</taxon>
    </lineage>
</organism>
<evidence type="ECO:0000256" key="2">
    <source>
        <dbReference type="ARBA" id="ARBA00022723"/>
    </source>
</evidence>
<reference evidence="7 8" key="1">
    <citation type="journal article" date="2015" name="Genome Announc.">
        <title>Genome Sequences of Oblitimonas alkaliphila gen. nov. sp. nov. (Proposed), a Novel Bacterium of the Pseudomonadaceae Family.</title>
        <authorList>
            <person name="Lauer A.C."/>
            <person name="Nicholson A.C."/>
            <person name="Humrighouse B.W."/>
            <person name="Emery B."/>
            <person name="Drobish A."/>
            <person name="Juieng P."/>
            <person name="Loparev V."/>
            <person name="McQuiston J.R."/>
        </authorList>
    </citation>
    <scope>NUCLEOTIDE SEQUENCE [LARGE SCALE GENOMIC DNA]</scope>
    <source>
        <strain evidence="7 8">E5571</strain>
    </source>
</reference>
<dbReference type="EMBL" id="CP012365">
    <property type="protein sequence ID" value="AKX59239.1"/>
    <property type="molecule type" value="Genomic_DNA"/>
</dbReference>
<dbReference type="Gene3D" id="1.10.760.10">
    <property type="entry name" value="Cytochrome c-like domain"/>
    <property type="match status" value="2"/>
</dbReference>
<evidence type="ECO:0000256" key="3">
    <source>
        <dbReference type="ARBA" id="ARBA00023004"/>
    </source>
</evidence>
<dbReference type="PROSITE" id="PS51007">
    <property type="entry name" value="CYTC"/>
    <property type="match status" value="2"/>
</dbReference>
<dbReference type="AlphaFoldDB" id="A0A0K1XDA6"/>
<evidence type="ECO:0000313" key="7">
    <source>
        <dbReference type="EMBL" id="AKX59239.1"/>
    </source>
</evidence>
<evidence type="ECO:0000259" key="6">
    <source>
        <dbReference type="PROSITE" id="PS51007"/>
    </source>
</evidence>
<gene>
    <name evidence="7" type="ORF">AKN88_04275</name>
</gene>
<proteinExistence type="predicted"/>
<dbReference type="PATRIC" id="fig|1698449.3.peg.855"/>